<dbReference type="OrthoDB" id="26853at10239"/>
<sequence length="110" mass="12392">MSLANTSQATASPGCTTTSTPTRWTKCWQNSKGSPPPYPTPFLYMNYRKYRKTVDSIMFAEGLICIDESKHLKYKHPDLGLVQTCSKTPSDNYAIAQIKRQLRRSLTALS</sequence>
<name>E3SPH0_9CAUD</name>
<reference evidence="2 3" key="1">
    <citation type="journal article" date="2010" name="Environ. Microbiol.">
        <title>Genomic analysis of oceanic cyanobacterial myoviruses compared with T4-like myoviruses from diverse hosts and environments.</title>
        <authorList>
            <person name="Sullivan M.B."/>
            <person name="Huang K.H."/>
            <person name="Ignacio-Espinoza J.C."/>
            <person name="Berlin A.M."/>
            <person name="Kelly L."/>
            <person name="Weigele P.R."/>
            <person name="DeFrancesco A.S."/>
            <person name="Kern S.E."/>
            <person name="Thompson L.R."/>
            <person name="Young S."/>
            <person name="Yandava C."/>
            <person name="Fu R."/>
            <person name="Krastins B."/>
            <person name="Chase M."/>
            <person name="Sarracino D."/>
            <person name="Osburne M.S."/>
            <person name="Henn M.R."/>
            <person name="Chisholm S.W."/>
        </authorList>
    </citation>
    <scope>NUCLEOTIDE SEQUENCE [LARGE SCALE GENOMIC DNA]</scope>
    <source>
        <strain evidence="2">Syn1</strain>
    </source>
</reference>
<feature type="compositionally biased region" description="Polar residues" evidence="1">
    <location>
        <begin position="1"/>
        <end position="33"/>
    </location>
</feature>
<keyword evidence="3" id="KW-1185">Reference proteome</keyword>
<protein>
    <submittedName>
        <fullName evidence="2">Uncharacterized protein</fullName>
    </submittedName>
</protein>
<dbReference type="EMBL" id="GU071105">
    <property type="protein sequence ID" value="ADO99186.1"/>
    <property type="molecule type" value="Genomic_DNA"/>
</dbReference>
<proteinExistence type="predicted"/>
<evidence type="ECO:0000313" key="2">
    <source>
        <dbReference type="EMBL" id="ADO99186.1"/>
    </source>
</evidence>
<dbReference type="GeneID" id="10328977"/>
<evidence type="ECO:0000313" key="3">
    <source>
        <dbReference type="Proteomes" id="UP000006534"/>
    </source>
</evidence>
<organism evidence="2 3">
    <name type="scientific">Prochlorococcus phage Syn1</name>
    <dbReference type="NCBI Taxonomy" id="444861"/>
    <lineage>
        <taxon>Viruses</taxon>
        <taxon>Duplodnaviria</taxon>
        <taxon>Heunggongvirae</taxon>
        <taxon>Uroviricota</taxon>
        <taxon>Caudoviricetes</taxon>
        <taxon>Pantevenvirales</taxon>
        <taxon>Kyanoviridae</taxon>
        <taxon>Vellamovirus</taxon>
        <taxon>Vellamovirus syn1</taxon>
    </lineage>
</organism>
<accession>E3SPH0</accession>
<gene>
    <name evidence="2" type="ORF">Syn1_085</name>
</gene>
<dbReference type="Proteomes" id="UP000006534">
    <property type="component" value="Segment"/>
</dbReference>
<evidence type="ECO:0000256" key="1">
    <source>
        <dbReference type="SAM" id="MobiDB-lite"/>
    </source>
</evidence>
<dbReference type="KEGG" id="vg:10328977"/>
<feature type="region of interest" description="Disordered" evidence="1">
    <location>
        <begin position="1"/>
        <end position="36"/>
    </location>
</feature>
<dbReference type="RefSeq" id="YP_004324456.1">
    <property type="nucleotide sequence ID" value="NC_015288.1"/>
</dbReference>